<protein>
    <submittedName>
        <fullName evidence="1">Uncharacterized protein</fullName>
    </submittedName>
</protein>
<gene>
    <name evidence="1" type="ORF">E5331_17410</name>
</gene>
<reference evidence="1" key="1">
    <citation type="submission" date="2019-04" db="EMBL/GenBank/DDBJ databases">
        <title>Microbes associate with the intestines of laboratory mice.</title>
        <authorList>
            <person name="Navarre W."/>
            <person name="Wong E."/>
            <person name="Huang K."/>
            <person name="Tropini C."/>
            <person name="Ng K."/>
            <person name="Yu B."/>
        </authorList>
    </citation>
    <scope>NUCLEOTIDE SEQUENCE</scope>
    <source>
        <strain evidence="1">NM04_E33</strain>
    </source>
</reference>
<dbReference type="Proteomes" id="UP000306319">
    <property type="component" value="Unassembled WGS sequence"/>
</dbReference>
<name>A0AC61RDC4_9BACT</name>
<organism evidence="1 2">
    <name type="scientific">Lepagella muris</name>
    <dbReference type="NCBI Taxonomy" id="3032870"/>
    <lineage>
        <taxon>Bacteria</taxon>
        <taxon>Pseudomonadati</taxon>
        <taxon>Bacteroidota</taxon>
        <taxon>Bacteroidia</taxon>
        <taxon>Bacteroidales</taxon>
        <taxon>Muribaculaceae</taxon>
        <taxon>Lepagella</taxon>
    </lineage>
</organism>
<evidence type="ECO:0000313" key="1">
    <source>
        <dbReference type="EMBL" id="TGY76803.1"/>
    </source>
</evidence>
<accession>A0AC61RDC4</accession>
<proteinExistence type="predicted"/>
<evidence type="ECO:0000313" key="2">
    <source>
        <dbReference type="Proteomes" id="UP000306319"/>
    </source>
</evidence>
<sequence>MAKKKNIKDKKIKKDRERPTPSWFSDLRYGRSFSVEFFKRNAWLLMVFVVAILSLMGLRYKTKTKMEEIKRLTAELQIAESSKLQEKAAYMSLIRETEMKRMVKEKGLGLEFQEYPPYVLEQDND</sequence>
<comment type="caution">
    <text evidence="1">The sequence shown here is derived from an EMBL/GenBank/DDBJ whole genome shotgun (WGS) entry which is preliminary data.</text>
</comment>
<dbReference type="EMBL" id="SRYB01000036">
    <property type="protein sequence ID" value="TGY76803.1"/>
    <property type="molecule type" value="Genomic_DNA"/>
</dbReference>
<keyword evidence="2" id="KW-1185">Reference proteome</keyword>